<comment type="subunit">
    <text evidence="5">Associated with the spliceosome.</text>
</comment>
<gene>
    <name evidence="7" type="ORF">VTK73DRAFT_7652</name>
</gene>
<evidence type="ECO:0000256" key="4">
    <source>
        <dbReference type="PROSITE-ProRule" id="PRU00221"/>
    </source>
</evidence>
<evidence type="ECO:0000256" key="5">
    <source>
        <dbReference type="RuleBase" id="RU369036"/>
    </source>
</evidence>
<keyword evidence="5" id="KW-0507">mRNA processing</keyword>
<reference evidence="7 8" key="1">
    <citation type="journal article" date="2024" name="Commun. Biol.">
        <title>Comparative genomic analysis of thermophilic fungi reveals convergent evolutionary adaptations and gene losses.</title>
        <authorList>
            <person name="Steindorff A.S."/>
            <person name="Aguilar-Pontes M.V."/>
            <person name="Robinson A.J."/>
            <person name="Andreopoulos B."/>
            <person name="LaButti K."/>
            <person name="Kuo A."/>
            <person name="Mondo S."/>
            <person name="Riley R."/>
            <person name="Otillar R."/>
            <person name="Haridas S."/>
            <person name="Lipzen A."/>
            <person name="Grimwood J."/>
            <person name="Schmutz J."/>
            <person name="Clum A."/>
            <person name="Reid I.D."/>
            <person name="Moisan M.C."/>
            <person name="Butler G."/>
            <person name="Nguyen T.T.M."/>
            <person name="Dewar K."/>
            <person name="Conant G."/>
            <person name="Drula E."/>
            <person name="Henrissat B."/>
            <person name="Hansel C."/>
            <person name="Singer S."/>
            <person name="Hutchinson M.I."/>
            <person name="de Vries R.P."/>
            <person name="Natvig D.O."/>
            <person name="Powell A.J."/>
            <person name="Tsang A."/>
            <person name="Grigoriev I.V."/>
        </authorList>
    </citation>
    <scope>NUCLEOTIDE SEQUENCE [LARGE SCALE GENOMIC DNA]</scope>
    <source>
        <strain evidence="7 8">ATCC 24622</strain>
    </source>
</reference>
<evidence type="ECO:0000313" key="7">
    <source>
        <dbReference type="EMBL" id="KAL1883864.1"/>
    </source>
</evidence>
<dbReference type="InterPro" id="IPR019775">
    <property type="entry name" value="WD40_repeat_CS"/>
</dbReference>
<dbReference type="InterPro" id="IPR015943">
    <property type="entry name" value="WD40/YVTN_repeat-like_dom_sf"/>
</dbReference>
<sequence length="500" mass="54196">MAAQTAKGASGDPHLKDLVLQNARRTNAIYASATGSTPARKRIRLDSAQASSDPDLDKYAISLRLHAEYNDVQTLPEAISSKLPAAGTRRRKAKAGEDAGAQPEEQTRKLIEGIPPSNRKNSSGTAGNAGALVVARKQVGPAGAGAGAGAAAGRRDQQEHTSLIRRADVMTQPRPDWHPPWKLMRVISGHLGWVRSLAVEPDNKWFASGGADRVIKIWDMATGTLRLTLTGHISAVRGLAVSPRSPYLFSCGEDKMVKCWDLETNKVVRHYHGHLSGVYALALHPTLDVLVTGGRDGVARVWDIRTRSNIHVLSGHTGTVADLKCQEADPQVITGSLDSTIRLWDLAAGKTMGVLTHHKKGVRALTTHPTEFTFASGSTNSIKQWKCPEGAFMQNFEGHNAIINTLAVNHENVLFSGGDNGSMSFWDWKSGHRFQAMDTIAQPGSLDAESGIMCSTFDLSGTRLICGEADKTIKVWKPDPEATPETHPLEWKPTLARRKY</sequence>
<evidence type="ECO:0000256" key="2">
    <source>
        <dbReference type="ARBA" id="ARBA00022737"/>
    </source>
</evidence>
<evidence type="ECO:0000256" key="3">
    <source>
        <dbReference type="ARBA" id="ARBA00025726"/>
    </source>
</evidence>
<name>A0ABR3Y832_9PEZI</name>
<protein>
    <recommendedName>
        <fullName evidence="5">Pre-mRNA-splicing factor PRP46</fullName>
    </recommendedName>
    <alternativeName>
        <fullName evidence="5">Pre-mRNA-processing protein 46</fullName>
    </alternativeName>
</protein>
<dbReference type="PROSITE" id="PS50082">
    <property type="entry name" value="WD_REPEATS_2"/>
    <property type="match status" value="5"/>
</dbReference>
<dbReference type="PANTHER" id="PTHR19923">
    <property type="entry name" value="WD40 REPEAT PROTEINPRL1/PRL2-RELATED"/>
    <property type="match status" value="1"/>
</dbReference>
<organism evidence="7 8">
    <name type="scientific">Phialemonium thermophilum</name>
    <dbReference type="NCBI Taxonomy" id="223376"/>
    <lineage>
        <taxon>Eukaryota</taxon>
        <taxon>Fungi</taxon>
        <taxon>Dikarya</taxon>
        <taxon>Ascomycota</taxon>
        <taxon>Pezizomycotina</taxon>
        <taxon>Sordariomycetes</taxon>
        <taxon>Sordariomycetidae</taxon>
        <taxon>Cephalothecales</taxon>
        <taxon>Cephalothecaceae</taxon>
        <taxon>Phialemonium</taxon>
    </lineage>
</organism>
<keyword evidence="5" id="KW-0539">Nucleus</keyword>
<evidence type="ECO:0000256" key="6">
    <source>
        <dbReference type="SAM" id="MobiDB-lite"/>
    </source>
</evidence>
<dbReference type="PRINTS" id="PR00320">
    <property type="entry name" value="GPROTEINBRPT"/>
</dbReference>
<dbReference type="CDD" id="cd00200">
    <property type="entry name" value="WD40"/>
    <property type="match status" value="1"/>
</dbReference>
<dbReference type="PANTHER" id="PTHR19923:SF0">
    <property type="entry name" value="PLEIOTROPIC REGULATOR 1"/>
    <property type="match status" value="1"/>
</dbReference>
<dbReference type="PROSITE" id="PS00678">
    <property type="entry name" value="WD_REPEATS_1"/>
    <property type="match status" value="2"/>
</dbReference>
<dbReference type="Proteomes" id="UP001586593">
    <property type="component" value="Unassembled WGS sequence"/>
</dbReference>
<dbReference type="EMBL" id="JAZHXJ010000005">
    <property type="protein sequence ID" value="KAL1883864.1"/>
    <property type="molecule type" value="Genomic_DNA"/>
</dbReference>
<dbReference type="Pfam" id="PF00400">
    <property type="entry name" value="WD40"/>
    <property type="match status" value="7"/>
</dbReference>
<keyword evidence="5" id="KW-0747">Spliceosome</keyword>
<comment type="caution">
    <text evidence="7">The sequence shown here is derived from an EMBL/GenBank/DDBJ whole genome shotgun (WGS) entry which is preliminary data.</text>
</comment>
<feature type="repeat" description="WD" evidence="4">
    <location>
        <begin position="187"/>
        <end position="228"/>
    </location>
</feature>
<keyword evidence="5" id="KW-0508">mRNA splicing</keyword>
<dbReference type="SUPFAM" id="SSF50978">
    <property type="entry name" value="WD40 repeat-like"/>
    <property type="match status" value="1"/>
</dbReference>
<dbReference type="PROSITE" id="PS50294">
    <property type="entry name" value="WD_REPEATS_REGION"/>
    <property type="match status" value="5"/>
</dbReference>
<dbReference type="SMART" id="SM00320">
    <property type="entry name" value="WD40"/>
    <property type="match status" value="7"/>
</dbReference>
<comment type="similarity">
    <text evidence="3 5">Belongs to the WD repeat PRL1/PRL2 family.</text>
</comment>
<accession>A0ABR3Y832</accession>
<dbReference type="InterPro" id="IPR020472">
    <property type="entry name" value="WD40_PAC1"/>
</dbReference>
<keyword evidence="1 4" id="KW-0853">WD repeat</keyword>
<feature type="repeat" description="WD" evidence="4">
    <location>
        <begin position="271"/>
        <end position="312"/>
    </location>
</feature>
<evidence type="ECO:0000313" key="8">
    <source>
        <dbReference type="Proteomes" id="UP001586593"/>
    </source>
</evidence>
<feature type="repeat" description="WD" evidence="4">
    <location>
        <begin position="229"/>
        <end position="270"/>
    </location>
</feature>
<dbReference type="InterPro" id="IPR001680">
    <property type="entry name" value="WD40_rpt"/>
</dbReference>
<feature type="region of interest" description="Disordered" evidence="6">
    <location>
        <begin position="80"/>
        <end position="126"/>
    </location>
</feature>
<feature type="repeat" description="WD" evidence="4">
    <location>
        <begin position="396"/>
        <end position="436"/>
    </location>
</feature>
<dbReference type="InterPro" id="IPR036322">
    <property type="entry name" value="WD40_repeat_dom_sf"/>
</dbReference>
<feature type="repeat" description="WD" evidence="4">
    <location>
        <begin position="313"/>
        <end position="354"/>
    </location>
</feature>
<proteinExistence type="inferred from homology"/>
<evidence type="ECO:0000256" key="1">
    <source>
        <dbReference type="ARBA" id="ARBA00022574"/>
    </source>
</evidence>
<comment type="subcellular location">
    <subcellularLocation>
        <location evidence="5">Nucleus</location>
    </subcellularLocation>
</comment>
<keyword evidence="8" id="KW-1185">Reference proteome</keyword>
<keyword evidence="2 5" id="KW-0677">Repeat</keyword>
<dbReference type="InterPro" id="IPR045241">
    <property type="entry name" value="Prp46/PLRG1-like"/>
</dbReference>
<comment type="function">
    <text evidence="5">Involved in pre-mRNA splicing and required for cell cycle progression at G2/M.</text>
</comment>
<dbReference type="Gene3D" id="2.130.10.10">
    <property type="entry name" value="YVTN repeat-like/Quinoprotein amine dehydrogenase"/>
    <property type="match status" value="1"/>
</dbReference>